<dbReference type="GO" id="GO:0003848">
    <property type="term" value="F:2-amino-4-hydroxy-6-hydroxymethyldihydropteridine diphosphokinase activity"/>
    <property type="evidence" value="ECO:0007669"/>
    <property type="project" value="UniProtKB-EC"/>
</dbReference>
<keyword evidence="18" id="KW-0460">Magnesium</keyword>
<comment type="pathway">
    <text evidence="7">Cofactor biosynthesis; tetrahydrofolate biosynthesis; 2-amino-4-hydroxy-6-hydroxymethyl-7,8-dihydropteridine diphosphate from 7,8-dihydroneopterin triphosphate: step 4/4.</text>
</comment>
<evidence type="ECO:0000256" key="16">
    <source>
        <dbReference type="ARBA" id="ARBA00022777"/>
    </source>
</evidence>
<keyword evidence="20" id="KW-0511">Multifunctional enzyme</keyword>
<comment type="similarity">
    <text evidence="8">In the N-terminal section; belongs to the DHNA family.</text>
</comment>
<dbReference type="Gene3D" id="3.30.70.560">
    <property type="entry name" value="7,8-Dihydro-6-hydroxymethylpterin-pyrophosphokinase HPPK"/>
    <property type="match status" value="1"/>
</dbReference>
<dbReference type="SUPFAM" id="SSF51717">
    <property type="entry name" value="Dihydropteroate synthetase-like"/>
    <property type="match status" value="1"/>
</dbReference>
<dbReference type="NCBIfam" id="TIGR01496">
    <property type="entry name" value="DHPS"/>
    <property type="match status" value="1"/>
</dbReference>
<dbReference type="CDD" id="cd00483">
    <property type="entry name" value="HPPK"/>
    <property type="match status" value="1"/>
</dbReference>
<evidence type="ECO:0000256" key="19">
    <source>
        <dbReference type="ARBA" id="ARBA00022909"/>
    </source>
</evidence>
<dbReference type="PROSITE" id="PS00794">
    <property type="entry name" value="HPPK"/>
    <property type="match status" value="1"/>
</dbReference>
<dbReference type="PANTHER" id="PTHR20941">
    <property type="entry name" value="FOLATE SYNTHESIS PROTEINS"/>
    <property type="match status" value="1"/>
</dbReference>
<keyword evidence="17" id="KW-0067">ATP-binding</keyword>
<dbReference type="UniPathway" id="UPA00077">
    <property type="reaction ID" value="UER00155"/>
</dbReference>
<dbReference type="GO" id="GO:0016301">
    <property type="term" value="F:kinase activity"/>
    <property type="evidence" value="ECO:0007669"/>
    <property type="project" value="UniProtKB-KW"/>
</dbReference>
<evidence type="ECO:0000256" key="18">
    <source>
        <dbReference type="ARBA" id="ARBA00022842"/>
    </source>
</evidence>
<dbReference type="InterPro" id="IPR035907">
    <property type="entry name" value="Hppk_sf"/>
</dbReference>
<comment type="catalytic activity">
    <reaction evidence="1">
        <text>(7,8-dihydropterin-6-yl)methyl diphosphate + 4-aminobenzoate = 7,8-dihydropteroate + diphosphate</text>
        <dbReference type="Rhea" id="RHEA:19949"/>
        <dbReference type="ChEBI" id="CHEBI:17836"/>
        <dbReference type="ChEBI" id="CHEBI:17839"/>
        <dbReference type="ChEBI" id="CHEBI:33019"/>
        <dbReference type="ChEBI" id="CHEBI:72950"/>
        <dbReference type="EC" id="2.5.1.15"/>
    </reaction>
</comment>
<evidence type="ECO:0000256" key="4">
    <source>
        <dbReference type="ARBA" id="ARBA00001946"/>
    </source>
</evidence>
<evidence type="ECO:0000256" key="23">
    <source>
        <dbReference type="ARBA" id="ARBA00067568"/>
    </source>
</evidence>
<comment type="pathway">
    <text evidence="6">Cofactor biosynthesis; tetrahydrofolate biosynthesis; 2-amino-4-hydroxy-6-hydroxymethyl-7,8-dihydropteridine diphosphate from 7,8-dihydroneopterin triphosphate: step 3/4.</text>
</comment>
<evidence type="ECO:0000256" key="14">
    <source>
        <dbReference type="ARBA" id="ARBA00022723"/>
    </source>
</evidence>
<organism evidence="27 28">
    <name type="scientific">Aaosphaeria arxii CBS 175.79</name>
    <dbReference type="NCBI Taxonomy" id="1450172"/>
    <lineage>
        <taxon>Eukaryota</taxon>
        <taxon>Fungi</taxon>
        <taxon>Dikarya</taxon>
        <taxon>Ascomycota</taxon>
        <taxon>Pezizomycotina</taxon>
        <taxon>Dothideomycetes</taxon>
        <taxon>Pleosporomycetidae</taxon>
        <taxon>Pleosporales</taxon>
        <taxon>Pleosporales incertae sedis</taxon>
        <taxon>Aaosphaeria</taxon>
    </lineage>
</organism>
<evidence type="ECO:0000256" key="9">
    <source>
        <dbReference type="ARBA" id="ARBA00009951"/>
    </source>
</evidence>
<keyword evidence="14" id="KW-0479">Metal-binding</keyword>
<protein>
    <recommendedName>
        <fullName evidence="23">Folic acid synthesis protein FOL1</fullName>
        <ecNumber evidence="10">2.5.1.15</ecNumber>
        <ecNumber evidence="12">2.7.6.3</ecNumber>
        <ecNumber evidence="11">4.1.2.25</ecNumber>
    </recommendedName>
    <alternativeName>
        <fullName evidence="24">Folic acid synthesis protein fol1</fullName>
    </alternativeName>
</protein>
<evidence type="ECO:0000256" key="24">
    <source>
        <dbReference type="ARBA" id="ARBA00068111"/>
    </source>
</evidence>
<dbReference type="Pfam" id="PF01288">
    <property type="entry name" value="HPPK"/>
    <property type="match status" value="1"/>
</dbReference>
<evidence type="ECO:0000256" key="10">
    <source>
        <dbReference type="ARBA" id="ARBA00012458"/>
    </source>
</evidence>
<comment type="cofactor">
    <cofactor evidence="4">
        <name>Mg(2+)</name>
        <dbReference type="ChEBI" id="CHEBI:18420"/>
    </cofactor>
</comment>
<dbReference type="InterPro" id="IPR006390">
    <property type="entry name" value="DHP_synth_dom"/>
</dbReference>
<dbReference type="GO" id="GO:0004150">
    <property type="term" value="F:dihydroneopterin aldolase activity"/>
    <property type="evidence" value="ECO:0007669"/>
    <property type="project" value="UniProtKB-EC"/>
</dbReference>
<sequence>MQHLQTHSLRHILSLAHPSAHHHVRQDHGFAKSARHRAYIALGSNLGDRVAMIEKALQLVQRDGSVRVLRTSGLWETKAMYVLDQDKFVNGACEVETSLSPIELLDKLQSVENEMGRVKVVDKGPRNIDLDILLYDQEVFLNERLQVPHKLMLERDFVLRPLCELIPDALLPPEASLPSGTLREQLARLPPLEDPVSTLTPLMRPGSTSIPPPITAGHSTRSTRVMSIINITPDSFSDGGKNYNAGPEALRRTIKSQIASGATIFDIGGQSTRPGAAVVSESEELSRILPVIKLIRSTPEANDVSISVDTYQSSIARAAIAAGADIINDVSAGLLDPRMLETVADLGCTVCLMHMRGTPSTMNEMTSYPDGVVQGVGEELLARVRAAEAAGVKRWRIILDPGIGFAKTLDQNLELLRRLGELREFPGLEGMPWLLGTSRKAFIGRVTGVQEARERTWGTAATVAASIQGGADIIRVHDVKEMAQVTTMSDAIWRV</sequence>
<evidence type="ECO:0000256" key="8">
    <source>
        <dbReference type="ARBA" id="ARBA00009640"/>
    </source>
</evidence>
<keyword evidence="13" id="KW-0808">Transferase</keyword>
<dbReference type="Pfam" id="PF00809">
    <property type="entry name" value="Pterin_bind"/>
    <property type="match status" value="1"/>
</dbReference>
<accession>A0A6A5XML5</accession>
<dbReference type="FunFam" id="3.20.20.20:FF:000006">
    <property type="entry name" value="Dihydropteroate synthase"/>
    <property type="match status" value="1"/>
</dbReference>
<dbReference type="NCBIfam" id="TIGR01498">
    <property type="entry name" value="folK"/>
    <property type="match status" value="1"/>
</dbReference>
<gene>
    <name evidence="27" type="ORF">BU24DRAFT_433777</name>
</gene>
<reference evidence="27" key="1">
    <citation type="journal article" date="2020" name="Stud. Mycol.">
        <title>101 Dothideomycetes genomes: a test case for predicting lifestyles and emergence of pathogens.</title>
        <authorList>
            <person name="Haridas S."/>
            <person name="Albert R."/>
            <person name="Binder M."/>
            <person name="Bloem J."/>
            <person name="Labutti K."/>
            <person name="Salamov A."/>
            <person name="Andreopoulos B."/>
            <person name="Baker S."/>
            <person name="Barry K."/>
            <person name="Bills G."/>
            <person name="Bluhm B."/>
            <person name="Cannon C."/>
            <person name="Castanera R."/>
            <person name="Culley D."/>
            <person name="Daum C."/>
            <person name="Ezra D."/>
            <person name="Gonzalez J."/>
            <person name="Henrissat B."/>
            <person name="Kuo A."/>
            <person name="Liang C."/>
            <person name="Lipzen A."/>
            <person name="Lutzoni F."/>
            <person name="Magnuson J."/>
            <person name="Mondo S."/>
            <person name="Nolan M."/>
            <person name="Ohm R."/>
            <person name="Pangilinan J."/>
            <person name="Park H.-J."/>
            <person name="Ramirez L."/>
            <person name="Alfaro M."/>
            <person name="Sun H."/>
            <person name="Tritt A."/>
            <person name="Yoshinaga Y."/>
            <person name="Zwiers L.-H."/>
            <person name="Turgeon B."/>
            <person name="Goodwin S."/>
            <person name="Spatafora J."/>
            <person name="Crous P."/>
            <person name="Grigoriev I."/>
        </authorList>
    </citation>
    <scope>NUCLEOTIDE SEQUENCE</scope>
    <source>
        <strain evidence="27">CBS 175.79</strain>
    </source>
</reference>
<dbReference type="InterPro" id="IPR011005">
    <property type="entry name" value="Dihydropteroate_synth-like_sf"/>
</dbReference>
<evidence type="ECO:0000256" key="2">
    <source>
        <dbReference type="ARBA" id="ARBA00000198"/>
    </source>
</evidence>
<dbReference type="AlphaFoldDB" id="A0A6A5XML5"/>
<comment type="similarity">
    <text evidence="9">In the C-terminal section; belongs to the DHPS family.</text>
</comment>
<evidence type="ECO:0000256" key="22">
    <source>
        <dbReference type="ARBA" id="ARBA00061548"/>
    </source>
</evidence>
<evidence type="ECO:0000313" key="27">
    <source>
        <dbReference type="EMBL" id="KAF2014382.1"/>
    </source>
</evidence>
<feature type="region of interest" description="Disordered" evidence="25">
    <location>
        <begin position="195"/>
        <end position="219"/>
    </location>
</feature>
<dbReference type="Gene3D" id="3.20.20.20">
    <property type="entry name" value="Dihydropteroate synthase-like"/>
    <property type="match status" value="1"/>
</dbReference>
<comment type="similarity">
    <text evidence="22">In the central section; belongs to the HPPK family.</text>
</comment>
<dbReference type="EC" id="4.1.2.25" evidence="11"/>
<dbReference type="Proteomes" id="UP000799778">
    <property type="component" value="Unassembled WGS sequence"/>
</dbReference>
<evidence type="ECO:0000256" key="12">
    <source>
        <dbReference type="ARBA" id="ARBA00013253"/>
    </source>
</evidence>
<evidence type="ECO:0000256" key="13">
    <source>
        <dbReference type="ARBA" id="ARBA00022679"/>
    </source>
</evidence>
<dbReference type="PROSITE" id="PS50972">
    <property type="entry name" value="PTERIN_BINDING"/>
    <property type="match status" value="1"/>
</dbReference>
<keyword evidence="19" id="KW-0289">Folate biosynthesis</keyword>
<evidence type="ECO:0000256" key="5">
    <source>
        <dbReference type="ARBA" id="ARBA00004763"/>
    </source>
</evidence>
<dbReference type="EC" id="2.7.6.3" evidence="12"/>
<dbReference type="GO" id="GO:0046654">
    <property type="term" value="P:tetrahydrofolate biosynthetic process"/>
    <property type="evidence" value="ECO:0007669"/>
    <property type="project" value="UniProtKB-UniPathway"/>
</dbReference>
<comment type="function">
    <text evidence="21">Catalyzes three sequential steps of tetrahydrofolate biosynthesis.</text>
</comment>
<dbReference type="SUPFAM" id="SSF55083">
    <property type="entry name" value="6-hydroxymethyl-7,8-dihydropterin pyrophosphokinase, HPPK"/>
    <property type="match status" value="1"/>
</dbReference>
<dbReference type="PANTHER" id="PTHR20941:SF1">
    <property type="entry name" value="FOLIC ACID SYNTHESIS PROTEIN FOL1"/>
    <property type="match status" value="1"/>
</dbReference>
<dbReference type="GO" id="GO:0005524">
    <property type="term" value="F:ATP binding"/>
    <property type="evidence" value="ECO:0007669"/>
    <property type="project" value="UniProtKB-KW"/>
</dbReference>
<evidence type="ECO:0000256" key="17">
    <source>
        <dbReference type="ARBA" id="ARBA00022840"/>
    </source>
</evidence>
<dbReference type="InterPro" id="IPR000550">
    <property type="entry name" value="Hppk"/>
</dbReference>
<comment type="catalytic activity">
    <reaction evidence="2">
        <text>6-hydroxymethyl-7,8-dihydropterin + ATP = (7,8-dihydropterin-6-yl)methyl diphosphate + AMP + H(+)</text>
        <dbReference type="Rhea" id="RHEA:11412"/>
        <dbReference type="ChEBI" id="CHEBI:15378"/>
        <dbReference type="ChEBI" id="CHEBI:30616"/>
        <dbReference type="ChEBI" id="CHEBI:44841"/>
        <dbReference type="ChEBI" id="CHEBI:72950"/>
        <dbReference type="ChEBI" id="CHEBI:456215"/>
        <dbReference type="EC" id="2.7.6.3"/>
    </reaction>
</comment>
<evidence type="ECO:0000256" key="3">
    <source>
        <dbReference type="ARBA" id="ARBA00001353"/>
    </source>
</evidence>
<dbReference type="GO" id="GO:0004156">
    <property type="term" value="F:dihydropteroate synthase activity"/>
    <property type="evidence" value="ECO:0007669"/>
    <property type="project" value="UniProtKB-EC"/>
</dbReference>
<keyword evidence="15" id="KW-0547">Nucleotide-binding</keyword>
<feature type="domain" description="Pterin-binding" evidence="26">
    <location>
        <begin position="223"/>
        <end position="487"/>
    </location>
</feature>
<dbReference type="GO" id="GO:0046872">
    <property type="term" value="F:metal ion binding"/>
    <property type="evidence" value="ECO:0007669"/>
    <property type="project" value="UniProtKB-KW"/>
</dbReference>
<proteinExistence type="inferred from homology"/>
<evidence type="ECO:0000313" key="28">
    <source>
        <dbReference type="Proteomes" id="UP000799778"/>
    </source>
</evidence>
<dbReference type="OrthoDB" id="615426at2759"/>
<dbReference type="GO" id="GO:0046656">
    <property type="term" value="P:folic acid biosynthetic process"/>
    <property type="evidence" value="ECO:0007669"/>
    <property type="project" value="UniProtKB-KW"/>
</dbReference>
<evidence type="ECO:0000256" key="21">
    <source>
        <dbReference type="ARBA" id="ARBA00058009"/>
    </source>
</evidence>
<dbReference type="EC" id="2.5.1.15" evidence="10"/>
<evidence type="ECO:0000256" key="15">
    <source>
        <dbReference type="ARBA" id="ARBA00022741"/>
    </source>
</evidence>
<evidence type="ECO:0000259" key="26">
    <source>
        <dbReference type="PROSITE" id="PS50972"/>
    </source>
</evidence>
<dbReference type="EMBL" id="ML978070">
    <property type="protein sequence ID" value="KAF2014382.1"/>
    <property type="molecule type" value="Genomic_DNA"/>
</dbReference>
<keyword evidence="28" id="KW-1185">Reference proteome</keyword>
<evidence type="ECO:0000256" key="6">
    <source>
        <dbReference type="ARBA" id="ARBA00005013"/>
    </source>
</evidence>
<evidence type="ECO:0000256" key="20">
    <source>
        <dbReference type="ARBA" id="ARBA00023268"/>
    </source>
</evidence>
<evidence type="ECO:0000256" key="1">
    <source>
        <dbReference type="ARBA" id="ARBA00000012"/>
    </source>
</evidence>
<dbReference type="RefSeq" id="XP_033382721.1">
    <property type="nucleotide sequence ID" value="XM_033529997.1"/>
</dbReference>
<dbReference type="InterPro" id="IPR000489">
    <property type="entry name" value="Pterin-binding_dom"/>
</dbReference>
<evidence type="ECO:0000256" key="7">
    <source>
        <dbReference type="ARBA" id="ARBA00005051"/>
    </source>
</evidence>
<evidence type="ECO:0000256" key="11">
    <source>
        <dbReference type="ARBA" id="ARBA00013043"/>
    </source>
</evidence>
<dbReference type="GO" id="GO:0005740">
    <property type="term" value="C:mitochondrial envelope"/>
    <property type="evidence" value="ECO:0007669"/>
    <property type="project" value="TreeGrafter"/>
</dbReference>
<evidence type="ECO:0000256" key="25">
    <source>
        <dbReference type="SAM" id="MobiDB-lite"/>
    </source>
</evidence>
<name>A0A6A5XML5_9PLEO</name>
<comment type="catalytic activity">
    <reaction evidence="3">
        <text>7,8-dihydroneopterin = 6-hydroxymethyl-7,8-dihydropterin + glycolaldehyde</text>
        <dbReference type="Rhea" id="RHEA:10540"/>
        <dbReference type="ChEBI" id="CHEBI:17001"/>
        <dbReference type="ChEBI" id="CHEBI:17071"/>
        <dbReference type="ChEBI" id="CHEBI:44841"/>
        <dbReference type="EC" id="4.1.2.25"/>
    </reaction>
</comment>
<dbReference type="CDD" id="cd00739">
    <property type="entry name" value="DHPS"/>
    <property type="match status" value="1"/>
</dbReference>
<comment type="pathway">
    <text evidence="5">Cofactor biosynthesis; tetrahydrofolate biosynthesis; 7,8-dihydrofolate from 2-amino-4-hydroxy-6-hydroxymethyl-7,8-dihydropteridine diphosphate and 4-aminobenzoate: step 1/2.</text>
</comment>
<dbReference type="GeneID" id="54287394"/>
<dbReference type="InterPro" id="IPR045031">
    <property type="entry name" value="DHP_synth-like"/>
</dbReference>
<keyword evidence="16" id="KW-0418">Kinase</keyword>